<evidence type="ECO:0000259" key="7">
    <source>
        <dbReference type="PROSITE" id="PS51194"/>
    </source>
</evidence>
<dbReference type="PANTHER" id="PTHR12131">
    <property type="entry name" value="ATP-DEPENDENT RNA AND DNA HELICASE"/>
    <property type="match status" value="1"/>
</dbReference>
<dbReference type="InterPro" id="IPR014001">
    <property type="entry name" value="Helicase_ATP-bd"/>
</dbReference>
<evidence type="ECO:0000256" key="3">
    <source>
        <dbReference type="ARBA" id="ARBA00022806"/>
    </source>
</evidence>
<feature type="region of interest" description="Disordered" evidence="5">
    <location>
        <begin position="681"/>
        <end position="700"/>
    </location>
</feature>
<feature type="domain" description="Helicase C-terminal" evidence="7">
    <location>
        <begin position="329"/>
        <end position="513"/>
    </location>
</feature>
<comment type="caution">
    <text evidence="8">The sequence shown here is derived from an EMBL/GenBank/DDBJ whole genome shotgun (WGS) entry which is preliminary data.</text>
</comment>
<evidence type="ECO:0000256" key="4">
    <source>
        <dbReference type="ARBA" id="ARBA00022840"/>
    </source>
</evidence>
<keyword evidence="9" id="KW-1185">Reference proteome</keyword>
<dbReference type="AlphaFoldDB" id="A0A9W7FAW4"/>
<dbReference type="PROSITE" id="PS51192">
    <property type="entry name" value="HELICASE_ATP_BIND_1"/>
    <property type="match status" value="1"/>
</dbReference>
<dbReference type="GO" id="GO:0004386">
    <property type="term" value="F:helicase activity"/>
    <property type="evidence" value="ECO:0007669"/>
    <property type="project" value="UniProtKB-KW"/>
</dbReference>
<reference evidence="9" key="1">
    <citation type="journal article" date="2023" name="Commun. Biol.">
        <title>Genome analysis of Parmales, the sister group of diatoms, reveals the evolutionary specialization of diatoms from phago-mixotrophs to photoautotrophs.</title>
        <authorList>
            <person name="Ban H."/>
            <person name="Sato S."/>
            <person name="Yoshikawa S."/>
            <person name="Yamada K."/>
            <person name="Nakamura Y."/>
            <person name="Ichinomiya M."/>
            <person name="Sato N."/>
            <person name="Blanc-Mathieu R."/>
            <person name="Endo H."/>
            <person name="Kuwata A."/>
            <person name="Ogata H."/>
        </authorList>
    </citation>
    <scope>NUCLEOTIDE SEQUENCE [LARGE SCALE GENOMIC DNA]</scope>
    <source>
        <strain evidence="9">NIES 3700</strain>
    </source>
</reference>
<dbReference type="EMBL" id="BRXW01000119">
    <property type="protein sequence ID" value="GMI08089.1"/>
    <property type="molecule type" value="Genomic_DNA"/>
</dbReference>
<accession>A0A9W7FAW4</accession>
<dbReference type="GO" id="GO:0070478">
    <property type="term" value="P:nuclear-transcribed mRNA catabolic process, 3'-5' exonucleolytic nonsense-mediated decay"/>
    <property type="evidence" value="ECO:0007669"/>
    <property type="project" value="TreeGrafter"/>
</dbReference>
<keyword evidence="4" id="KW-0067">ATP-binding</keyword>
<protein>
    <submittedName>
        <fullName evidence="8">Uncharacterized protein</fullName>
    </submittedName>
</protein>
<evidence type="ECO:0000256" key="1">
    <source>
        <dbReference type="ARBA" id="ARBA00022741"/>
    </source>
</evidence>
<keyword evidence="2" id="KW-0378">Hydrolase</keyword>
<dbReference type="GO" id="GO:0016787">
    <property type="term" value="F:hydrolase activity"/>
    <property type="evidence" value="ECO:0007669"/>
    <property type="project" value="UniProtKB-KW"/>
</dbReference>
<evidence type="ECO:0000256" key="5">
    <source>
        <dbReference type="SAM" id="MobiDB-lite"/>
    </source>
</evidence>
<dbReference type="Gene3D" id="3.40.50.300">
    <property type="entry name" value="P-loop containing nucleotide triphosphate hydrolases"/>
    <property type="match status" value="2"/>
</dbReference>
<dbReference type="Gene3D" id="1.10.3380.30">
    <property type="match status" value="1"/>
</dbReference>
<dbReference type="InterPro" id="IPR012961">
    <property type="entry name" value="Ski2/MTR4_C"/>
</dbReference>
<dbReference type="InterPro" id="IPR050699">
    <property type="entry name" value="RNA-DNA_Helicase"/>
</dbReference>
<dbReference type="Pfam" id="PF08148">
    <property type="entry name" value="DSHCT"/>
    <property type="match status" value="1"/>
</dbReference>
<dbReference type="InterPro" id="IPR001650">
    <property type="entry name" value="Helicase_C-like"/>
</dbReference>
<dbReference type="PANTHER" id="PTHR12131:SF1">
    <property type="entry name" value="ATP-DEPENDENT RNA HELICASE SUPV3L1, MITOCHONDRIAL-RELATED"/>
    <property type="match status" value="1"/>
</dbReference>
<keyword evidence="3" id="KW-0347">Helicase</keyword>
<dbReference type="OrthoDB" id="64767at2759"/>
<dbReference type="PROSITE" id="PS51194">
    <property type="entry name" value="HELICASE_CTER"/>
    <property type="match status" value="1"/>
</dbReference>
<dbReference type="SUPFAM" id="SSF52540">
    <property type="entry name" value="P-loop containing nucleoside triphosphate hydrolases"/>
    <property type="match status" value="1"/>
</dbReference>
<evidence type="ECO:0000259" key="6">
    <source>
        <dbReference type="PROSITE" id="PS51192"/>
    </source>
</evidence>
<sequence>MPPLLSQWQTDSIEVINDAIRGADDGEVNPFTLLTTAPTGTGKTLIAHHFIHTLLQTSPHSRIIYCTPLKALSNQKYLEMSLLFNSENVGLITGDTKINPDANILICTTEVVRNMWYAGDARDPPIGLILDEFHYIAAKGRGTAVEEAVTLAPKGTSFLLLSATIDDERILGWLEKVKRNVVKVSGRERVVGLEWMYWSGTKADNVYIDSDGGPGGLKEFSTYSAPSRSSRSSPSGGFSKSSPPLLSPNTINPSLKKSRQKKPSPPPIGMTIDRLKEMGMFPAIYFVFSRKGCSDMCDVARNWLMREKGGRRTDQEGRSFRGARVSKGVVDDVYYYNSSEDPKTSKNNPNNFNPTSSLLSLEEIAEVQTHITSYNLNNPRPLSPSQTLLLLLGLNIHHAGLLQPYRLFIESLFEKKLIKILYATTTLSAGINMPCKSVLVGSLTKRGDDGYEDVSRNLLLQMAGRAGRRGIDNKGYVVIVGNRFDKFEKLVSILKAKEDRCESCFEVKYGLVLCGVGRRRMREVVESSYYSYCKQLETTSPDERSLDSLDSIDITPQSSGVASIESLLSNAKKSDFIKTCIADEGIEVDYVILGKALKVYRGIKSRIRAEETTLKYLEEQESTGEDYVNIEMSGKRLKDLSEVLSNSEIYKLASQIPSTESINDNYRNYIVECLMCYYESESSKNPPPVKRKSQLKNRPSSNVNIPWSNFQALLRVLERHSCVVPSRDIKTTETENGETGQKVYTVTSKGDMVKKVNWDNSLLVTNLLGLTWDSQDPSGPETAENIRNILEGMDEVEIGCYASCLIAEDDYVNYDGLEKKVAEVISIAEEVCDKLHEVQTEEGVDNRENPINLNTDYVEITKRWIEGEEWEDIVEASSRQEGDVARVLVRVADVLRQFGDVSGLENCREAREIIMREPVSDIFQ</sequence>
<feature type="domain" description="Helicase ATP-binding" evidence="6">
    <location>
        <begin position="24"/>
        <end position="183"/>
    </location>
</feature>
<feature type="region of interest" description="Disordered" evidence="5">
    <location>
        <begin position="218"/>
        <end position="271"/>
    </location>
</feature>
<dbReference type="GO" id="GO:0055087">
    <property type="term" value="C:Ski complex"/>
    <property type="evidence" value="ECO:0007669"/>
    <property type="project" value="TreeGrafter"/>
</dbReference>
<keyword evidence="1" id="KW-0547">Nucleotide-binding</keyword>
<dbReference type="GO" id="GO:0003676">
    <property type="term" value="F:nucleic acid binding"/>
    <property type="evidence" value="ECO:0007669"/>
    <property type="project" value="InterPro"/>
</dbReference>
<name>A0A9W7FAW4_9STRA</name>
<dbReference type="SMART" id="SM00490">
    <property type="entry name" value="HELICc"/>
    <property type="match status" value="1"/>
</dbReference>
<dbReference type="InterPro" id="IPR011545">
    <property type="entry name" value="DEAD/DEAH_box_helicase_dom"/>
</dbReference>
<evidence type="ECO:0000313" key="9">
    <source>
        <dbReference type="Proteomes" id="UP001165122"/>
    </source>
</evidence>
<proteinExistence type="predicted"/>
<dbReference type="InterPro" id="IPR027417">
    <property type="entry name" value="P-loop_NTPase"/>
</dbReference>
<dbReference type="Pfam" id="PF00270">
    <property type="entry name" value="DEAD"/>
    <property type="match status" value="1"/>
</dbReference>
<evidence type="ECO:0000256" key="2">
    <source>
        <dbReference type="ARBA" id="ARBA00022801"/>
    </source>
</evidence>
<organism evidence="8 9">
    <name type="scientific">Triparma laevis f. longispina</name>
    <dbReference type="NCBI Taxonomy" id="1714387"/>
    <lineage>
        <taxon>Eukaryota</taxon>
        <taxon>Sar</taxon>
        <taxon>Stramenopiles</taxon>
        <taxon>Ochrophyta</taxon>
        <taxon>Bolidophyceae</taxon>
        <taxon>Parmales</taxon>
        <taxon>Triparmaceae</taxon>
        <taxon>Triparma</taxon>
    </lineage>
</organism>
<feature type="compositionally biased region" description="Low complexity" evidence="5">
    <location>
        <begin position="224"/>
        <end position="248"/>
    </location>
</feature>
<evidence type="ECO:0000313" key="8">
    <source>
        <dbReference type="EMBL" id="GMI08089.1"/>
    </source>
</evidence>
<gene>
    <name evidence="8" type="ORF">TrLO_g14291</name>
</gene>
<dbReference type="SMART" id="SM01142">
    <property type="entry name" value="DSHCT"/>
    <property type="match status" value="1"/>
</dbReference>
<dbReference type="GO" id="GO:0005524">
    <property type="term" value="F:ATP binding"/>
    <property type="evidence" value="ECO:0007669"/>
    <property type="project" value="UniProtKB-KW"/>
</dbReference>
<dbReference type="Proteomes" id="UP001165122">
    <property type="component" value="Unassembled WGS sequence"/>
</dbReference>
<dbReference type="SMART" id="SM00487">
    <property type="entry name" value="DEXDc"/>
    <property type="match status" value="1"/>
</dbReference>